<evidence type="ECO:0000313" key="9">
    <source>
        <dbReference type="Proteomes" id="UP000325957"/>
    </source>
</evidence>
<comment type="cofactor">
    <cofactor evidence="1">
        <name>Mn(2+)</name>
        <dbReference type="ChEBI" id="CHEBI:29035"/>
    </cofactor>
</comment>
<comment type="cofactor">
    <cofactor evidence="2">
        <name>Mg(2+)</name>
        <dbReference type="ChEBI" id="CHEBI:18420"/>
    </cofactor>
</comment>
<keyword evidence="5" id="KW-0460">Magnesium</keyword>
<dbReference type="EMBL" id="SZWF01000002">
    <property type="protein sequence ID" value="KAA9395318.1"/>
    <property type="molecule type" value="Genomic_DNA"/>
</dbReference>
<keyword evidence="6" id="KW-0464">Manganese</keyword>
<evidence type="ECO:0000256" key="5">
    <source>
        <dbReference type="ARBA" id="ARBA00022842"/>
    </source>
</evidence>
<evidence type="ECO:0000256" key="3">
    <source>
        <dbReference type="ARBA" id="ARBA00022723"/>
    </source>
</evidence>
<keyword evidence="9" id="KW-1185">Reference proteome</keyword>
<evidence type="ECO:0000313" key="8">
    <source>
        <dbReference type="EMBL" id="KAA9395318.1"/>
    </source>
</evidence>
<dbReference type="InterPro" id="IPR039121">
    <property type="entry name" value="NUDT19"/>
</dbReference>
<evidence type="ECO:0000256" key="2">
    <source>
        <dbReference type="ARBA" id="ARBA00001946"/>
    </source>
</evidence>
<dbReference type="RefSeq" id="WP_158032743.1">
    <property type="nucleotide sequence ID" value="NZ_ML708611.1"/>
</dbReference>
<name>A0A5J5L158_9MICC</name>
<keyword evidence="4" id="KW-0378">Hydrolase</keyword>
<accession>A0A5J5L158</accession>
<evidence type="ECO:0000256" key="7">
    <source>
        <dbReference type="SAM" id="MobiDB-lite"/>
    </source>
</evidence>
<dbReference type="PANTHER" id="PTHR12318:SF0">
    <property type="entry name" value="ACYL-COENZYME A DIPHOSPHATASE NUDT19"/>
    <property type="match status" value="1"/>
</dbReference>
<dbReference type="GO" id="GO:0046872">
    <property type="term" value="F:metal ion binding"/>
    <property type="evidence" value="ECO:0007669"/>
    <property type="project" value="UniProtKB-KW"/>
</dbReference>
<sequence length="354" mass="38872">MPNSPDPARRPRTFRVLPEYWQAAEVWMEAEGSWEPIEAVDAACVILLRDSPDGVETYLVTCPERSPFGPVAFPGGPVAAEDDDPLPWSGPPATEWGARWGDDVGSARRVAVTAIRELFEITGVLLAGQDGHSTAETMDGRDWLAVRQQVLARQLGFKEMLERRRLALRTDLLWPIARWATPDFLHRRYDIRYFAVILPERQTVTELPGHPRPGAWVPLKRLAAHIRPDGAAPSRGGDASSEREGLEPDSWLGDTIGARSTAGKPQSVLLSANVSCLIQELAGVRSVVEAIAHPGDLGPRQPQLRRDDDGTFQLVVAPSIRHGRTRERAEAHGGWRERGRADAGAGTTKAARQP</sequence>
<evidence type="ECO:0008006" key="10">
    <source>
        <dbReference type="Google" id="ProtNLM"/>
    </source>
</evidence>
<comment type="caution">
    <text evidence="8">The sequence shown here is derived from an EMBL/GenBank/DDBJ whole genome shotgun (WGS) entry which is preliminary data.</text>
</comment>
<dbReference type="PANTHER" id="PTHR12318">
    <property type="entry name" value="TESTOSTERONE-REGULATED PROTEIN RP2"/>
    <property type="match status" value="1"/>
</dbReference>
<reference evidence="8 9" key="1">
    <citation type="submission" date="2019-05" db="EMBL/GenBank/DDBJ databases">
        <title>Kocuria coralli sp. nov., a novel actinobacterium isolated from coral reef seawater.</title>
        <authorList>
            <person name="Li J."/>
        </authorList>
    </citation>
    <scope>NUCLEOTIDE SEQUENCE [LARGE SCALE GENOMIC DNA]</scope>
    <source>
        <strain evidence="8 9">SCSIO 13007</strain>
    </source>
</reference>
<proteinExistence type="predicted"/>
<dbReference type="Proteomes" id="UP000325957">
    <property type="component" value="Unassembled WGS sequence"/>
</dbReference>
<feature type="compositionally biased region" description="Basic and acidic residues" evidence="7">
    <location>
        <begin position="326"/>
        <end position="341"/>
    </location>
</feature>
<feature type="region of interest" description="Disordered" evidence="7">
    <location>
        <begin position="228"/>
        <end position="251"/>
    </location>
</feature>
<keyword evidence="3" id="KW-0479">Metal-binding</keyword>
<dbReference type="GO" id="GO:0016818">
    <property type="term" value="F:hydrolase activity, acting on acid anhydrides, in phosphorus-containing anhydrides"/>
    <property type="evidence" value="ECO:0007669"/>
    <property type="project" value="InterPro"/>
</dbReference>
<evidence type="ECO:0000256" key="4">
    <source>
        <dbReference type="ARBA" id="ARBA00022801"/>
    </source>
</evidence>
<gene>
    <name evidence="8" type="ORF">FCK90_02635</name>
</gene>
<protein>
    <recommendedName>
        <fullName evidence="10">NUDIX hydrolase</fullName>
    </recommendedName>
</protein>
<evidence type="ECO:0000256" key="1">
    <source>
        <dbReference type="ARBA" id="ARBA00001936"/>
    </source>
</evidence>
<feature type="region of interest" description="Disordered" evidence="7">
    <location>
        <begin position="319"/>
        <end position="354"/>
    </location>
</feature>
<dbReference type="AlphaFoldDB" id="A0A5J5L158"/>
<dbReference type="Gene3D" id="3.90.79.10">
    <property type="entry name" value="Nucleoside Triphosphate Pyrophosphohydrolase"/>
    <property type="match status" value="1"/>
</dbReference>
<evidence type="ECO:0000256" key="6">
    <source>
        <dbReference type="ARBA" id="ARBA00023211"/>
    </source>
</evidence>
<organism evidence="8 9">
    <name type="scientific">Kocuria coralli</name>
    <dbReference type="NCBI Taxonomy" id="1461025"/>
    <lineage>
        <taxon>Bacteria</taxon>
        <taxon>Bacillati</taxon>
        <taxon>Actinomycetota</taxon>
        <taxon>Actinomycetes</taxon>
        <taxon>Micrococcales</taxon>
        <taxon>Micrococcaceae</taxon>
        <taxon>Kocuria</taxon>
    </lineage>
</organism>
<dbReference type="OrthoDB" id="7183442at2"/>